<dbReference type="EMBL" id="CAJPEX010004677">
    <property type="protein sequence ID" value="CAG0923169.1"/>
    <property type="molecule type" value="Genomic_DNA"/>
</dbReference>
<evidence type="ECO:0000259" key="2">
    <source>
        <dbReference type="Pfam" id="PF13614"/>
    </source>
</evidence>
<dbReference type="Pfam" id="PF13614">
    <property type="entry name" value="AAA_31"/>
    <property type="match status" value="1"/>
</dbReference>
<evidence type="ECO:0000313" key="3">
    <source>
        <dbReference type="EMBL" id="CAD7283017.1"/>
    </source>
</evidence>
<gene>
    <name evidence="3" type="ORF">NMOB1V02_LOCUS10635</name>
</gene>
<feature type="domain" description="CobQ/CobB/MinD/ParA nucleotide binding" evidence="1">
    <location>
        <begin position="5"/>
        <end position="46"/>
    </location>
</feature>
<dbReference type="Gene3D" id="3.40.50.300">
    <property type="entry name" value="P-loop containing nucleotide triphosphate hydrolases"/>
    <property type="match status" value="2"/>
</dbReference>
<dbReference type="PANTHER" id="PTHR13696">
    <property type="entry name" value="P-LOOP CONTAINING NUCLEOSIDE TRIPHOSPHATE HYDROLASE"/>
    <property type="match status" value="1"/>
</dbReference>
<organism evidence="3">
    <name type="scientific">Notodromas monacha</name>
    <dbReference type="NCBI Taxonomy" id="399045"/>
    <lineage>
        <taxon>Eukaryota</taxon>
        <taxon>Metazoa</taxon>
        <taxon>Ecdysozoa</taxon>
        <taxon>Arthropoda</taxon>
        <taxon>Crustacea</taxon>
        <taxon>Oligostraca</taxon>
        <taxon>Ostracoda</taxon>
        <taxon>Podocopa</taxon>
        <taxon>Podocopida</taxon>
        <taxon>Cypridocopina</taxon>
        <taxon>Cypridoidea</taxon>
        <taxon>Cyprididae</taxon>
        <taxon>Notodromas</taxon>
    </lineage>
</organism>
<proteinExistence type="predicted"/>
<dbReference type="OrthoDB" id="6382780at2759"/>
<name>A0A7R9GHU6_9CRUS</name>
<keyword evidence="4" id="KW-1185">Reference proteome</keyword>
<evidence type="ECO:0008006" key="5">
    <source>
        <dbReference type="Google" id="ProtNLM"/>
    </source>
</evidence>
<dbReference type="AlphaFoldDB" id="A0A7R9GHU6"/>
<reference evidence="3" key="1">
    <citation type="submission" date="2020-11" db="EMBL/GenBank/DDBJ databases">
        <authorList>
            <person name="Tran Van P."/>
        </authorList>
    </citation>
    <scope>NUCLEOTIDE SEQUENCE</scope>
</reference>
<accession>A0A7R9GHU6</accession>
<sequence>MHTRVVFNQKGGVGKSSIAVNLAAISAHQGLRTLLIDLDPQANSSQYVLGDDATAHQGLKTLLIDLDPQANSSQYVLGDDATYSADKPALEPNIENYFEEVLGTTQNKSLLGSAIGSILKGRAKGLESYVHQSPFKNLDVIPASPSLGALAYALESKHKIYKLRDALQQLAGKYDRVYIDTPPAFNFFTLSALIAANKVLIPFDCDVFSKRALQTLIENVLETQDDHNDHLEIEGIVVNQFQAQAKLPREVVQQLKDEGLPVLESMLPPSVLMKESHHKNLPLIHLAHDHKLTQAYQSLFNEIENNKLRDSA</sequence>
<dbReference type="SUPFAM" id="SSF52540">
    <property type="entry name" value="P-loop containing nucleoside triphosphate hydrolases"/>
    <property type="match status" value="2"/>
</dbReference>
<dbReference type="InterPro" id="IPR002586">
    <property type="entry name" value="CobQ/CobB/MinD/ParA_Nub-bd_dom"/>
</dbReference>
<evidence type="ECO:0000313" key="4">
    <source>
        <dbReference type="Proteomes" id="UP000678499"/>
    </source>
</evidence>
<dbReference type="Proteomes" id="UP000678499">
    <property type="component" value="Unassembled WGS sequence"/>
</dbReference>
<dbReference type="InterPro" id="IPR025669">
    <property type="entry name" value="AAA_dom"/>
</dbReference>
<evidence type="ECO:0000259" key="1">
    <source>
        <dbReference type="Pfam" id="PF01656"/>
    </source>
</evidence>
<protein>
    <recommendedName>
        <fullName evidence="5">Cobalamin biosynthesis protein CobQ</fullName>
    </recommendedName>
</protein>
<dbReference type="Pfam" id="PF01656">
    <property type="entry name" value="CbiA"/>
    <property type="match status" value="1"/>
</dbReference>
<dbReference type="CDD" id="cd02042">
    <property type="entry name" value="ParAB_family"/>
    <property type="match status" value="1"/>
</dbReference>
<dbReference type="InterPro" id="IPR050678">
    <property type="entry name" value="DNA_Partitioning_ATPase"/>
</dbReference>
<feature type="domain" description="AAA" evidence="2">
    <location>
        <begin position="55"/>
        <end position="233"/>
    </location>
</feature>
<dbReference type="InterPro" id="IPR027417">
    <property type="entry name" value="P-loop_NTPase"/>
</dbReference>
<dbReference type="EMBL" id="OA886714">
    <property type="protein sequence ID" value="CAD7283017.1"/>
    <property type="molecule type" value="Genomic_DNA"/>
</dbReference>
<dbReference type="PANTHER" id="PTHR13696:SF52">
    <property type="entry name" value="PARA FAMILY PROTEIN CT_582"/>
    <property type="match status" value="1"/>
</dbReference>